<dbReference type="OrthoDB" id="527131at2"/>
<comment type="cofactor">
    <cofactor evidence="1">
        <name>Mg(2+)</name>
        <dbReference type="ChEBI" id="CHEBI:18420"/>
    </cofactor>
</comment>
<comment type="caution">
    <text evidence="11">The sequence shown here is derived from an EMBL/GenBank/DDBJ whole genome shotgun (WGS) entry which is preliminary data.</text>
</comment>
<dbReference type="PANTHER" id="PTHR43532">
    <property type="entry name" value="GLUCOSE-1-PHOSPHATE THYMIDYLYLTRANSFERASE"/>
    <property type="match status" value="1"/>
</dbReference>
<evidence type="ECO:0000256" key="3">
    <source>
        <dbReference type="ARBA" id="ARBA00012461"/>
    </source>
</evidence>
<gene>
    <name evidence="11" type="ORF">SLNSH_11385</name>
</gene>
<dbReference type="InterPro" id="IPR005907">
    <property type="entry name" value="G1P_thy_trans_s"/>
</dbReference>
<name>A0A2T1HU24_9HYPH</name>
<evidence type="ECO:0000256" key="4">
    <source>
        <dbReference type="ARBA" id="ARBA00022679"/>
    </source>
</evidence>
<feature type="region of interest" description="Disordered" evidence="9">
    <location>
        <begin position="256"/>
        <end position="277"/>
    </location>
</feature>
<reference evidence="12" key="1">
    <citation type="submission" date="2018-03" db="EMBL/GenBank/DDBJ databases">
        <authorList>
            <person name="Sun L."/>
            <person name="Liu H."/>
            <person name="Chen W."/>
            <person name="Huang K."/>
            <person name="Liu W."/>
            <person name="Gao X."/>
        </authorList>
    </citation>
    <scope>NUCLEOTIDE SEQUENCE [LARGE SCALE GENOMIC DNA]</scope>
    <source>
        <strain evidence="12">SH9</strain>
    </source>
</reference>
<dbReference type="CDD" id="cd04181">
    <property type="entry name" value="NTP_transferase"/>
    <property type="match status" value="1"/>
</dbReference>
<keyword evidence="7" id="KW-0460">Magnesium</keyword>
<evidence type="ECO:0000313" key="11">
    <source>
        <dbReference type="EMBL" id="PSC05039.1"/>
    </source>
</evidence>
<keyword evidence="4 11" id="KW-0808">Transferase</keyword>
<organism evidence="11 12">
    <name type="scientific">Alsobacter soli</name>
    <dbReference type="NCBI Taxonomy" id="2109933"/>
    <lineage>
        <taxon>Bacteria</taxon>
        <taxon>Pseudomonadati</taxon>
        <taxon>Pseudomonadota</taxon>
        <taxon>Alphaproteobacteria</taxon>
        <taxon>Hyphomicrobiales</taxon>
        <taxon>Alsobacteraceae</taxon>
        <taxon>Alsobacter</taxon>
    </lineage>
</organism>
<dbReference type="AlphaFoldDB" id="A0A2T1HU24"/>
<proteinExistence type="inferred from homology"/>
<dbReference type="EMBL" id="PVZS01000010">
    <property type="protein sequence ID" value="PSC05039.1"/>
    <property type="molecule type" value="Genomic_DNA"/>
</dbReference>
<evidence type="ECO:0000259" key="10">
    <source>
        <dbReference type="Pfam" id="PF00483"/>
    </source>
</evidence>
<feature type="domain" description="Nucleotidyl transferase" evidence="10">
    <location>
        <begin position="3"/>
        <end position="233"/>
    </location>
</feature>
<dbReference type="Gene3D" id="3.90.550.10">
    <property type="entry name" value="Spore Coat Polysaccharide Biosynthesis Protein SpsA, Chain A"/>
    <property type="match status" value="1"/>
</dbReference>
<comment type="similarity">
    <text evidence="2">Belongs to the glucose-1-phosphate thymidylyltransferase family.</text>
</comment>
<dbReference type="Proteomes" id="UP000239772">
    <property type="component" value="Unassembled WGS sequence"/>
</dbReference>
<dbReference type="GO" id="GO:0008879">
    <property type="term" value="F:glucose-1-phosphate thymidylyltransferase activity"/>
    <property type="evidence" value="ECO:0007669"/>
    <property type="project" value="UniProtKB-EC"/>
</dbReference>
<keyword evidence="12" id="KW-1185">Reference proteome</keyword>
<dbReference type="RefSeq" id="WP_106337110.1">
    <property type="nucleotide sequence ID" value="NZ_PVZS01000010.1"/>
</dbReference>
<evidence type="ECO:0000313" key="12">
    <source>
        <dbReference type="Proteomes" id="UP000239772"/>
    </source>
</evidence>
<accession>A0A2T1HU24</accession>
<comment type="catalytic activity">
    <reaction evidence="8">
        <text>dTTP + alpha-D-glucose 1-phosphate + H(+) = dTDP-alpha-D-glucose + diphosphate</text>
        <dbReference type="Rhea" id="RHEA:15225"/>
        <dbReference type="ChEBI" id="CHEBI:15378"/>
        <dbReference type="ChEBI" id="CHEBI:33019"/>
        <dbReference type="ChEBI" id="CHEBI:37568"/>
        <dbReference type="ChEBI" id="CHEBI:57477"/>
        <dbReference type="ChEBI" id="CHEBI:58601"/>
        <dbReference type="EC" id="2.7.7.24"/>
    </reaction>
</comment>
<dbReference type="InterPro" id="IPR005835">
    <property type="entry name" value="NTP_transferase_dom"/>
</dbReference>
<evidence type="ECO:0000256" key="1">
    <source>
        <dbReference type="ARBA" id="ARBA00001946"/>
    </source>
</evidence>
<dbReference type="InterPro" id="IPR029044">
    <property type="entry name" value="Nucleotide-diphossugar_trans"/>
</dbReference>
<dbReference type="Pfam" id="PF00483">
    <property type="entry name" value="NTP_transferase"/>
    <property type="match status" value="1"/>
</dbReference>
<evidence type="ECO:0000256" key="2">
    <source>
        <dbReference type="ARBA" id="ARBA00010480"/>
    </source>
</evidence>
<dbReference type="SUPFAM" id="SSF53448">
    <property type="entry name" value="Nucleotide-diphospho-sugar transferases"/>
    <property type="match status" value="1"/>
</dbReference>
<evidence type="ECO:0000256" key="7">
    <source>
        <dbReference type="ARBA" id="ARBA00022842"/>
    </source>
</evidence>
<sequence length="277" mass="30108">MWGIVPAAGRGSRIQPLAFSKELLPVGSRLDGDTERPCAVSEYLVERMLRGGADKICFVISPGKSDIMEYYGGGYGPATIAYVVQPRPSGLCDAIFRATPLVPPDEPVIVGLPDTVWFPADALAELPDDKLSFLLFPVDRPEFFDAVAMDRDGSVREIQVKSQQATSRWIWGAFKMPGRILAELRDLWQARNGRDEYIGTLVNAWLAEGGSAVGVKAGERYVDVGTLNGYRTAIGLLGETVQADARPLAGVRVELGRPDGRPFEATESPSSDRSLRP</sequence>
<dbReference type="GO" id="GO:0046872">
    <property type="term" value="F:metal ion binding"/>
    <property type="evidence" value="ECO:0007669"/>
    <property type="project" value="UniProtKB-KW"/>
</dbReference>
<dbReference type="EC" id="2.7.7.24" evidence="3"/>
<evidence type="ECO:0000256" key="5">
    <source>
        <dbReference type="ARBA" id="ARBA00022695"/>
    </source>
</evidence>
<keyword evidence="6" id="KW-0479">Metal-binding</keyword>
<dbReference type="PANTHER" id="PTHR43532:SF1">
    <property type="entry name" value="GLUCOSE-1-PHOSPHATE THYMIDYLYLTRANSFERASE 1"/>
    <property type="match status" value="1"/>
</dbReference>
<evidence type="ECO:0000256" key="8">
    <source>
        <dbReference type="ARBA" id="ARBA00049336"/>
    </source>
</evidence>
<keyword evidence="5" id="KW-0548">Nucleotidyltransferase</keyword>
<feature type="compositionally biased region" description="Polar residues" evidence="9">
    <location>
        <begin position="267"/>
        <end position="277"/>
    </location>
</feature>
<protein>
    <recommendedName>
        <fullName evidence="3">glucose-1-phosphate thymidylyltransferase</fullName>
        <ecNumber evidence="3">2.7.7.24</ecNumber>
    </recommendedName>
</protein>
<evidence type="ECO:0000256" key="6">
    <source>
        <dbReference type="ARBA" id="ARBA00022723"/>
    </source>
</evidence>
<evidence type="ECO:0000256" key="9">
    <source>
        <dbReference type="SAM" id="MobiDB-lite"/>
    </source>
</evidence>